<dbReference type="EMBL" id="CP002582">
    <property type="protein sequence ID" value="ADZ82655.1"/>
    <property type="molecule type" value="Genomic_DNA"/>
</dbReference>
<organism evidence="2 3">
    <name type="scientific">Cellulosilyticum lentocellum (strain ATCC 49066 / DSM 5427 / NCIMB 11756 / RHM5)</name>
    <name type="common">Clostridium lentocellum</name>
    <dbReference type="NCBI Taxonomy" id="642492"/>
    <lineage>
        <taxon>Bacteria</taxon>
        <taxon>Bacillati</taxon>
        <taxon>Bacillota</taxon>
        <taxon>Clostridia</taxon>
        <taxon>Lachnospirales</taxon>
        <taxon>Cellulosilyticaceae</taxon>
        <taxon>Cellulosilyticum</taxon>
    </lineage>
</organism>
<dbReference type="STRING" id="642492.Clole_0923"/>
<feature type="transmembrane region" description="Helical" evidence="1">
    <location>
        <begin position="87"/>
        <end position="105"/>
    </location>
</feature>
<dbReference type="KEGG" id="cle:Clole_0923"/>
<sequence>MELYFGNIITSISSLSIISIWIYIGYTYIKRNTIKTWGRRVLCIVLWGLWVCILVATRDDYHYSVRAAMGESIEAGLFTLPSIQSRLCTLAGAVIGFAALSSLFIRKQGYWKVMFFILSSTIIFKTLLIEASRIIML</sequence>
<keyword evidence="1" id="KW-0812">Transmembrane</keyword>
<keyword evidence="3" id="KW-1185">Reference proteome</keyword>
<dbReference type="RefSeq" id="WP_013655956.1">
    <property type="nucleotide sequence ID" value="NC_015275.1"/>
</dbReference>
<feature type="transmembrane region" description="Helical" evidence="1">
    <location>
        <begin position="41"/>
        <end position="57"/>
    </location>
</feature>
<evidence type="ECO:0000256" key="1">
    <source>
        <dbReference type="SAM" id="Phobius"/>
    </source>
</evidence>
<accession>F2JQR0</accession>
<keyword evidence="1" id="KW-0472">Membrane</keyword>
<dbReference type="Proteomes" id="UP000008467">
    <property type="component" value="Chromosome"/>
</dbReference>
<dbReference type="eggNOG" id="ENOG5031S1W">
    <property type="taxonomic scope" value="Bacteria"/>
</dbReference>
<proteinExistence type="predicted"/>
<feature type="transmembrane region" description="Helical" evidence="1">
    <location>
        <begin position="111"/>
        <end position="129"/>
    </location>
</feature>
<name>F2JQR0_CELLD</name>
<evidence type="ECO:0000313" key="3">
    <source>
        <dbReference type="Proteomes" id="UP000008467"/>
    </source>
</evidence>
<evidence type="ECO:0000313" key="2">
    <source>
        <dbReference type="EMBL" id="ADZ82655.1"/>
    </source>
</evidence>
<gene>
    <name evidence="2" type="ordered locus">Clole_0923</name>
</gene>
<keyword evidence="1" id="KW-1133">Transmembrane helix</keyword>
<protein>
    <submittedName>
        <fullName evidence="2">Uncharacterized protein</fullName>
    </submittedName>
</protein>
<reference evidence="2 3" key="1">
    <citation type="journal article" date="2011" name="J. Bacteriol.">
        <title>Complete genome sequence of the cellulose-degrading bacterium Cellulosilyticum lentocellum.</title>
        <authorList>
            <consortium name="US DOE Joint Genome Institute"/>
            <person name="Miller D.A."/>
            <person name="Suen G."/>
            <person name="Bruce D."/>
            <person name="Copeland A."/>
            <person name="Cheng J.F."/>
            <person name="Detter C."/>
            <person name="Goodwin L.A."/>
            <person name="Han C.S."/>
            <person name="Hauser L.J."/>
            <person name="Land M.L."/>
            <person name="Lapidus A."/>
            <person name="Lucas S."/>
            <person name="Meincke L."/>
            <person name="Pitluck S."/>
            <person name="Tapia R."/>
            <person name="Teshima H."/>
            <person name="Woyke T."/>
            <person name="Fox B.G."/>
            <person name="Angert E.R."/>
            <person name="Currie C.R."/>
        </authorList>
    </citation>
    <scope>NUCLEOTIDE SEQUENCE [LARGE SCALE GENOMIC DNA]</scope>
    <source>
        <strain evidence="3">ATCC 49066 / DSM 5427 / NCIMB 11756 / RHM5</strain>
    </source>
</reference>
<feature type="transmembrane region" description="Helical" evidence="1">
    <location>
        <begin position="6"/>
        <end position="29"/>
    </location>
</feature>
<dbReference type="AlphaFoldDB" id="F2JQR0"/>
<dbReference type="HOGENOM" id="CLU_148561_0_0_9"/>